<dbReference type="PANTHER" id="PTHR11388">
    <property type="entry name" value="ORGANIC ANION TRANSPORTER"/>
    <property type="match status" value="1"/>
</dbReference>
<evidence type="ECO:0000259" key="9">
    <source>
        <dbReference type="PROSITE" id="PS51465"/>
    </source>
</evidence>
<feature type="transmembrane region" description="Helical" evidence="8">
    <location>
        <begin position="350"/>
        <end position="373"/>
    </location>
</feature>
<keyword evidence="4 8" id="KW-0812">Transmembrane</keyword>
<dbReference type="GO" id="GO:0015347">
    <property type="term" value="F:sodium-independent organic anion transmembrane transporter activity"/>
    <property type="evidence" value="ECO:0007669"/>
    <property type="project" value="TreeGrafter"/>
</dbReference>
<feature type="transmembrane region" description="Helical" evidence="8">
    <location>
        <begin position="89"/>
        <end position="110"/>
    </location>
</feature>
<evidence type="ECO:0000256" key="6">
    <source>
        <dbReference type="ARBA" id="ARBA00023136"/>
    </source>
</evidence>
<organism evidence="10 11">
    <name type="scientific">Chanos chanos</name>
    <name type="common">Milkfish</name>
    <name type="synonym">Mugil chanos</name>
    <dbReference type="NCBI Taxonomy" id="29144"/>
    <lineage>
        <taxon>Eukaryota</taxon>
        <taxon>Metazoa</taxon>
        <taxon>Chordata</taxon>
        <taxon>Craniata</taxon>
        <taxon>Vertebrata</taxon>
        <taxon>Euteleostomi</taxon>
        <taxon>Actinopterygii</taxon>
        <taxon>Neopterygii</taxon>
        <taxon>Teleostei</taxon>
        <taxon>Ostariophysi</taxon>
        <taxon>Gonorynchiformes</taxon>
        <taxon>Chanidae</taxon>
        <taxon>Chanos</taxon>
    </lineage>
</organism>
<comment type="similarity">
    <text evidence="2 8">Belongs to the organo anion transporter (TC 2.A.60) family.</text>
</comment>
<feature type="transmembrane region" description="Helical" evidence="8">
    <location>
        <begin position="246"/>
        <end position="268"/>
    </location>
</feature>
<dbReference type="InterPro" id="IPR004156">
    <property type="entry name" value="OATP"/>
</dbReference>
<feature type="domain" description="Kazal-like" evidence="9">
    <location>
        <begin position="431"/>
        <end position="469"/>
    </location>
</feature>
<accession>A0A6J2VCM3</accession>
<feature type="transmembrane region" description="Helical" evidence="8">
    <location>
        <begin position="156"/>
        <end position="174"/>
    </location>
</feature>
<evidence type="ECO:0000256" key="2">
    <source>
        <dbReference type="ARBA" id="ARBA00009657"/>
    </source>
</evidence>
<dbReference type="GeneID" id="115812244"/>
<dbReference type="InterPro" id="IPR036058">
    <property type="entry name" value="Kazal_dom_sf"/>
</dbReference>
<dbReference type="NCBIfam" id="TIGR00805">
    <property type="entry name" value="oat"/>
    <property type="match status" value="1"/>
</dbReference>
<keyword evidence="3" id="KW-1003">Cell membrane</keyword>
<dbReference type="GO" id="GO:0043252">
    <property type="term" value="P:sodium-independent organic anion transport"/>
    <property type="evidence" value="ECO:0007669"/>
    <property type="project" value="TreeGrafter"/>
</dbReference>
<dbReference type="Pfam" id="PF07648">
    <property type="entry name" value="Kazal_2"/>
    <property type="match status" value="1"/>
</dbReference>
<evidence type="ECO:0000256" key="1">
    <source>
        <dbReference type="ARBA" id="ARBA00004651"/>
    </source>
</evidence>
<dbReference type="RefSeq" id="XP_030630590.1">
    <property type="nucleotide sequence ID" value="XM_030774730.1"/>
</dbReference>
<proteinExistence type="inferred from homology"/>
<dbReference type="GO" id="GO:0016323">
    <property type="term" value="C:basolateral plasma membrane"/>
    <property type="evidence" value="ECO:0007669"/>
    <property type="project" value="TreeGrafter"/>
</dbReference>
<dbReference type="InParanoid" id="A0A6J2VCM3"/>
<feature type="transmembrane region" description="Helical" evidence="8">
    <location>
        <begin position="547"/>
        <end position="572"/>
    </location>
</feature>
<keyword evidence="5 8" id="KW-1133">Transmembrane helix</keyword>
<dbReference type="OrthoDB" id="5062115at2759"/>
<comment type="caution">
    <text evidence="8">Lacks conserved residue(s) required for the propagation of feature annotation.</text>
</comment>
<keyword evidence="8" id="KW-0813">Transport</keyword>
<evidence type="ECO:0000313" key="10">
    <source>
        <dbReference type="Proteomes" id="UP000504632"/>
    </source>
</evidence>
<dbReference type="PROSITE" id="PS51465">
    <property type="entry name" value="KAZAL_2"/>
    <property type="match status" value="1"/>
</dbReference>
<keyword evidence="8" id="KW-0406">Ion transport</keyword>
<keyword evidence="6 8" id="KW-0472">Membrane</keyword>
<keyword evidence="10" id="KW-1185">Reference proteome</keyword>
<gene>
    <name evidence="11" type="primary">LOC115812244</name>
</gene>
<dbReference type="InterPro" id="IPR036259">
    <property type="entry name" value="MFS_trans_sf"/>
</dbReference>
<evidence type="ECO:0000256" key="4">
    <source>
        <dbReference type="ARBA" id="ARBA00022692"/>
    </source>
</evidence>
<feature type="transmembrane region" description="Helical" evidence="8">
    <location>
        <begin position="194"/>
        <end position="214"/>
    </location>
</feature>
<dbReference type="AlphaFoldDB" id="A0A6J2VCM3"/>
<protein>
    <recommendedName>
        <fullName evidence="8">Solute carrier organic anion transporter family member</fullName>
    </recommendedName>
</protein>
<evidence type="ECO:0000256" key="8">
    <source>
        <dbReference type="RuleBase" id="RU362056"/>
    </source>
</evidence>
<dbReference type="InterPro" id="IPR002350">
    <property type="entry name" value="Kazal_dom"/>
</dbReference>
<dbReference type="SUPFAM" id="SSF103473">
    <property type="entry name" value="MFS general substrate transporter"/>
    <property type="match status" value="1"/>
</dbReference>
<dbReference type="GO" id="GO:0015132">
    <property type="term" value="F:prostaglandin transmembrane transporter activity"/>
    <property type="evidence" value="ECO:0007669"/>
    <property type="project" value="TreeGrafter"/>
</dbReference>
<feature type="transmembrane region" description="Helical" evidence="8">
    <location>
        <begin position="311"/>
        <end position="338"/>
    </location>
</feature>
<dbReference type="SUPFAM" id="SSF100895">
    <property type="entry name" value="Kazal-type serine protease inhibitors"/>
    <property type="match status" value="1"/>
</dbReference>
<name>A0A6J2VCM3_CHACN</name>
<dbReference type="Pfam" id="PF03137">
    <property type="entry name" value="OATP"/>
    <property type="match status" value="1"/>
</dbReference>
<comment type="subcellular location">
    <subcellularLocation>
        <location evidence="1 8">Cell membrane</location>
        <topology evidence="1 8">Multi-pass membrane protein</topology>
    </subcellularLocation>
</comment>
<evidence type="ECO:0000313" key="11">
    <source>
        <dbReference type="RefSeq" id="XP_030630590.1"/>
    </source>
</evidence>
<dbReference type="Proteomes" id="UP000504632">
    <property type="component" value="Chromosome 5"/>
</dbReference>
<dbReference type="Gene3D" id="1.20.1250.20">
    <property type="entry name" value="MFS general substrate transporter like domains"/>
    <property type="match status" value="1"/>
</dbReference>
<evidence type="ECO:0000256" key="5">
    <source>
        <dbReference type="ARBA" id="ARBA00022989"/>
    </source>
</evidence>
<sequence>MLSILRRDPKTSELSISLGLQVFVMCHSLLQLSQLLHSAYFKSSITTIERRYGFSSMSMGSISALHEMGNMVLVVFVSYFGSRVHRPRFIGLGGLLMSGSAAVLTLPHFLSKPYRHHSVLSGNDYSGDWDMCAARVNSSASESCRLESSQYHDATYIQWLLMAAAQVMFGIGSVPVQPFGISYVDDFAEPGNSALYIAILFSVSVFGPAFGYLLGSMMLRIYVDVGKVDTEGALELTPSDPRWVGAWWMGLLVSSGCLALTSIPYFFFPKDNKTVSHEIRTKADTMEEDPLKSKIPLCDFVKMFPRLLLRLLLNPIFLLLVLAQCCFSCVISGLATFLGKFLEHQYGTSAAYGSLLMGAINVPMAAVGLLLGGVVMKKARPSVKVVPWLTVVSLSLSVLLCIPVFFMGCSTQRIAGVNFGYGEPQEHLSINASGSVCNSECSCLNNVFNPVCGENNIEYTSPCFAGCTNITFDPHKPQRVLTYTGCHCITGETGLGSAKPGSCPKSCSHFLLPTMLIIGFAGFIGSLSQNPIYMMVLRSVPPKEKSFAIGVQFLFLRMLAWLPGPALFGMAIDYSCVWWKQSCKERLGSCAYYDNNVLRNRYFGLQMGIKTLGVLFLVAAGWRVQSSKGYSLERNPEGPV</sequence>
<reference evidence="11" key="1">
    <citation type="submission" date="2025-08" db="UniProtKB">
        <authorList>
            <consortium name="RefSeq"/>
        </authorList>
    </citation>
    <scope>IDENTIFICATION</scope>
</reference>
<feature type="transmembrane region" description="Helical" evidence="8">
    <location>
        <begin position="385"/>
        <end position="406"/>
    </location>
</feature>
<keyword evidence="7" id="KW-1015">Disulfide bond</keyword>
<feature type="transmembrane region" description="Helical" evidence="8">
    <location>
        <begin position="510"/>
        <end position="527"/>
    </location>
</feature>
<evidence type="ECO:0000256" key="3">
    <source>
        <dbReference type="ARBA" id="ARBA00022475"/>
    </source>
</evidence>
<feature type="transmembrane region" description="Helical" evidence="8">
    <location>
        <begin position="52"/>
        <end position="77"/>
    </location>
</feature>
<evidence type="ECO:0000256" key="7">
    <source>
        <dbReference type="ARBA" id="ARBA00023157"/>
    </source>
</evidence>
<feature type="transmembrane region" description="Helical" evidence="8">
    <location>
        <begin position="602"/>
        <end position="624"/>
    </location>
</feature>
<dbReference type="GO" id="GO:0006811">
    <property type="term" value="P:monoatomic ion transport"/>
    <property type="evidence" value="ECO:0007669"/>
    <property type="project" value="UniProtKB-KW"/>
</dbReference>
<dbReference type="PANTHER" id="PTHR11388:SF14">
    <property type="entry name" value="SOLUTE CARRIER ORGANIC ANION TRANSPORTER FAMILY MEMBER 2A1"/>
    <property type="match status" value="1"/>
</dbReference>